<accession>A0ABX9MEH0</accession>
<gene>
    <name evidence="1" type="ORF">SMC2_04060</name>
</gene>
<dbReference type="Proteomes" id="UP000265724">
    <property type="component" value="Unassembled WGS sequence"/>
</dbReference>
<name>A0ABX9MEH0_9BACT</name>
<comment type="caution">
    <text evidence="1">The sequence shown here is derived from an EMBL/GenBank/DDBJ whole genome shotgun (WGS) entry which is preliminary data.</text>
</comment>
<evidence type="ECO:0000313" key="1">
    <source>
        <dbReference type="EMBL" id="RIE13906.1"/>
    </source>
</evidence>
<keyword evidence="2" id="KW-1185">Reference proteome</keyword>
<sequence length="172" mass="19327">MKPSNLPEVKATIEAIWNLAEVWGQSEFPLSWVLANLHDHLTDAYSETPSPLFLAFQNKFIEEYADDSIRGLALKPQSSLRIVVNCPSIVGLESLSKFKNQSWMVTPAEYILDPSFCQKPQRMHVEICVRQEMNNIMIYTSANSTCFDPSPDEGSVYTPNGECNIPNNSLAL</sequence>
<proteinExistence type="predicted"/>
<protein>
    <submittedName>
        <fullName evidence="1">Uncharacterized protein</fullName>
    </submittedName>
</protein>
<dbReference type="EMBL" id="QXIX01000033">
    <property type="protein sequence ID" value="RIE13906.1"/>
    <property type="molecule type" value="Genomic_DNA"/>
</dbReference>
<feature type="non-terminal residue" evidence="1">
    <location>
        <position position="172"/>
    </location>
</feature>
<evidence type="ECO:0000313" key="2">
    <source>
        <dbReference type="Proteomes" id="UP000265724"/>
    </source>
</evidence>
<organism evidence="1 2">
    <name type="scientific">Candidatus Cryosericum hinesii</name>
    <dbReference type="NCBI Taxonomy" id="2290915"/>
    <lineage>
        <taxon>Bacteria</taxon>
        <taxon>Pseudomonadati</taxon>
        <taxon>Caldisericota/Cryosericota group</taxon>
        <taxon>Candidatus Cryosericota</taxon>
        <taxon>Candidatus Cryosericia</taxon>
        <taxon>Candidatus Cryosericales</taxon>
        <taxon>Candidatus Cryosericaceae</taxon>
        <taxon>Candidatus Cryosericum</taxon>
    </lineage>
</organism>
<reference evidence="1 2" key="1">
    <citation type="submission" date="2018-09" db="EMBL/GenBank/DDBJ databases">
        <title>Discovery and Ecogenomic Context for Candidatus Cryosericales, a Global Caldiserica Order Active in Thawing Permafrost.</title>
        <authorList>
            <person name="Martinez M.A."/>
            <person name="Woodcroft B.J."/>
            <person name="Ignacio Espinoza J.C."/>
            <person name="Zayed A."/>
            <person name="Singleton C.M."/>
            <person name="Boyd J."/>
            <person name="Li Y.-F."/>
            <person name="Purvine S."/>
            <person name="Maughan H."/>
            <person name="Hodgkins S.B."/>
            <person name="Anderson D."/>
            <person name="Sederholm M."/>
            <person name="Temperton B."/>
            <person name="Saleska S.R."/>
            <person name="Tyson G.W."/>
            <person name="Rich V.I."/>
        </authorList>
    </citation>
    <scope>NUCLEOTIDE SEQUENCE [LARGE SCALE GENOMIC DNA]</scope>
    <source>
        <strain evidence="1 2">SMC2</strain>
    </source>
</reference>
<dbReference type="RefSeq" id="WP_133299225.1">
    <property type="nucleotide sequence ID" value="NZ_QXIX01000033.1"/>
</dbReference>